<dbReference type="CDD" id="cd09276">
    <property type="entry name" value="Rnase_HI_RT_non_LTR"/>
    <property type="match status" value="1"/>
</dbReference>
<dbReference type="Gene3D" id="3.30.420.10">
    <property type="entry name" value="Ribonuclease H-like superfamily/Ribonuclease H"/>
    <property type="match status" value="1"/>
</dbReference>
<accession>A0ABM5K785</accession>
<feature type="domain" description="RNase H type-1" evidence="1">
    <location>
        <begin position="10"/>
        <end position="142"/>
    </location>
</feature>
<dbReference type="Proteomes" id="UP001652700">
    <property type="component" value="Unplaced"/>
</dbReference>
<evidence type="ECO:0000313" key="2">
    <source>
        <dbReference type="EnsemblMetazoa" id="XP_050506051.1"/>
    </source>
</evidence>
<dbReference type="InterPro" id="IPR002156">
    <property type="entry name" value="RNaseH_domain"/>
</dbReference>
<evidence type="ECO:0000259" key="1">
    <source>
        <dbReference type="PROSITE" id="PS50879"/>
    </source>
</evidence>
<organism evidence="2 3">
    <name type="scientific">Diabrotica virgifera virgifera</name>
    <name type="common">western corn rootworm</name>
    <dbReference type="NCBI Taxonomy" id="50390"/>
    <lineage>
        <taxon>Eukaryota</taxon>
        <taxon>Metazoa</taxon>
        <taxon>Ecdysozoa</taxon>
        <taxon>Arthropoda</taxon>
        <taxon>Hexapoda</taxon>
        <taxon>Insecta</taxon>
        <taxon>Pterygota</taxon>
        <taxon>Neoptera</taxon>
        <taxon>Endopterygota</taxon>
        <taxon>Coleoptera</taxon>
        <taxon>Polyphaga</taxon>
        <taxon>Cucujiformia</taxon>
        <taxon>Chrysomeloidea</taxon>
        <taxon>Chrysomelidae</taxon>
        <taxon>Galerucinae</taxon>
        <taxon>Diabroticina</taxon>
        <taxon>Diabroticites</taxon>
        <taxon>Diabrotica</taxon>
    </lineage>
</organism>
<keyword evidence="3" id="KW-1185">Reference proteome</keyword>
<sequence>MIKSIVNGLGSNLTKIYTDGSKTELNTGSAFFVSNINHIEKYRISNYCSIFTAESFAIEKALKWCATQTCTNVAIISDSKSALQAISGHPINQFRNALILNIKKLIMDLKQNNVTVSFIWTKGHCGVEGNEIADIAAKSSHSCHHIDKVFNLKDLNNALKPNIRRKWETDYKRIASKSTNHYFRIHPTLPKNLPHFTFNYNRAHMSVLTRLKLNHARFPSHLYKIGILNSPVCSCDNISIGDLNNIFLECSLNSQSSSILYQELIHHECPLPLNITALLSSSDKAVLDSIINFIRNSKIAV</sequence>
<reference evidence="2" key="1">
    <citation type="submission" date="2025-05" db="UniProtKB">
        <authorList>
            <consortium name="EnsemblMetazoa"/>
        </authorList>
    </citation>
    <scope>IDENTIFICATION</scope>
</reference>
<dbReference type="EnsemblMetazoa" id="XM_050650094.1">
    <property type="protein sequence ID" value="XP_050506051.1"/>
    <property type="gene ID" value="LOC126884210"/>
</dbReference>
<protein>
    <recommendedName>
        <fullName evidence="1">RNase H type-1 domain-containing protein</fullName>
    </recommendedName>
</protein>
<dbReference type="GeneID" id="126884210"/>
<dbReference type="PROSITE" id="PS50879">
    <property type="entry name" value="RNASE_H_1"/>
    <property type="match status" value="1"/>
</dbReference>
<proteinExistence type="predicted"/>
<dbReference type="InterPro" id="IPR012337">
    <property type="entry name" value="RNaseH-like_sf"/>
</dbReference>
<evidence type="ECO:0000313" key="3">
    <source>
        <dbReference type="Proteomes" id="UP001652700"/>
    </source>
</evidence>
<name>A0ABM5K785_DIAVI</name>
<dbReference type="InterPro" id="IPR036397">
    <property type="entry name" value="RNaseH_sf"/>
</dbReference>
<dbReference type="RefSeq" id="XP_050506051.1">
    <property type="nucleotide sequence ID" value="XM_050650094.1"/>
</dbReference>
<dbReference type="Pfam" id="PF00075">
    <property type="entry name" value="RNase_H"/>
    <property type="match status" value="1"/>
</dbReference>
<dbReference type="SUPFAM" id="SSF53098">
    <property type="entry name" value="Ribonuclease H-like"/>
    <property type="match status" value="1"/>
</dbReference>